<evidence type="ECO:0008006" key="4">
    <source>
        <dbReference type="Google" id="ProtNLM"/>
    </source>
</evidence>
<proteinExistence type="predicted"/>
<dbReference type="VEuPathDB" id="FungiDB:PCH_Pc12g02870"/>
<accession>B6H0C8</accession>
<organism evidence="2 3">
    <name type="scientific">Penicillium rubens (strain ATCC 28089 / DSM 1075 / NRRL 1951 / Wisconsin 54-1255)</name>
    <name type="common">Penicillium chrysogenum</name>
    <dbReference type="NCBI Taxonomy" id="500485"/>
    <lineage>
        <taxon>Eukaryota</taxon>
        <taxon>Fungi</taxon>
        <taxon>Dikarya</taxon>
        <taxon>Ascomycota</taxon>
        <taxon>Pezizomycotina</taxon>
        <taxon>Eurotiomycetes</taxon>
        <taxon>Eurotiomycetidae</taxon>
        <taxon>Eurotiales</taxon>
        <taxon>Aspergillaceae</taxon>
        <taxon>Penicillium</taxon>
        <taxon>Penicillium chrysogenum species complex</taxon>
    </lineage>
</organism>
<dbReference type="OrthoDB" id="3800761at2759"/>
<dbReference type="Proteomes" id="UP000000724">
    <property type="component" value="Contig Pc00c12"/>
</dbReference>
<dbReference type="HOGENOM" id="CLU_1161474_0_0_1"/>
<evidence type="ECO:0000313" key="3">
    <source>
        <dbReference type="Proteomes" id="UP000000724"/>
    </source>
</evidence>
<keyword evidence="3" id="KW-1185">Reference proteome</keyword>
<dbReference type="KEGG" id="pcs:N7525_002183"/>
<evidence type="ECO:0000313" key="2">
    <source>
        <dbReference type="EMBL" id="CAP79914.1"/>
    </source>
</evidence>
<feature type="region of interest" description="Disordered" evidence="1">
    <location>
        <begin position="1"/>
        <end position="25"/>
    </location>
</feature>
<feature type="compositionally biased region" description="Polar residues" evidence="1">
    <location>
        <begin position="115"/>
        <end position="130"/>
    </location>
</feature>
<name>B6H0C8_PENRW</name>
<dbReference type="EMBL" id="AM920427">
    <property type="protein sequence ID" value="CAP79914.1"/>
    <property type="molecule type" value="Genomic_DNA"/>
</dbReference>
<evidence type="ECO:0000256" key="1">
    <source>
        <dbReference type="SAM" id="MobiDB-lite"/>
    </source>
</evidence>
<gene>
    <name evidence="2" type="ORF">Pc12g02870</name>
    <name evidence="2" type="ORF">PCH_Pc12g02870</name>
</gene>
<dbReference type="GeneID" id="8312007"/>
<protein>
    <recommendedName>
        <fullName evidence="4">HNH nuclease domain-containing protein</fullName>
    </recommendedName>
</protein>
<reference evidence="2 3" key="1">
    <citation type="journal article" date="2008" name="Nat. Biotechnol.">
        <title>Genome sequencing and analysis of the filamentous fungus Penicillium chrysogenum.</title>
        <authorList>
            <person name="van den Berg M.A."/>
            <person name="Albang R."/>
            <person name="Albermann K."/>
            <person name="Badger J.H."/>
            <person name="Daran J.-M."/>
            <person name="Driessen A.J.M."/>
            <person name="Garcia-Estrada C."/>
            <person name="Fedorova N.D."/>
            <person name="Harris D.M."/>
            <person name="Heijne W.H.M."/>
            <person name="Joardar V.S."/>
            <person name="Kiel J.A.K.W."/>
            <person name="Kovalchuk A."/>
            <person name="Martin J.F."/>
            <person name="Nierman W.C."/>
            <person name="Nijland J.G."/>
            <person name="Pronk J.T."/>
            <person name="Roubos J.A."/>
            <person name="van der Klei I.J."/>
            <person name="van Peij N.N.M.E."/>
            <person name="Veenhuis M."/>
            <person name="von Doehren H."/>
            <person name="Wagner C."/>
            <person name="Wortman J.R."/>
            <person name="Bovenberg R.A.L."/>
        </authorList>
    </citation>
    <scope>NUCLEOTIDE SEQUENCE [LARGE SCALE GENOMIC DNA]</scope>
    <source>
        <strain evidence="3">ATCC 28089 / DSM 1075 / NRRL 1951 / Wisconsin 54-1255</strain>
    </source>
</reference>
<sequence length="239" mass="26119">MCPCASDASEPPTERGDSGVRTQRPQQAKKGIFVHGQLSPILSDVAFYSTTIEATTKPRHSPQKLPKAVKETRTCYGPGGLQQAHVGDKSQIGTVRHAQALLATPRKHRAPRSRAPSTSGRSAVTLSTAAQSGRFSETTKSQVEAIYGGAKRCWVCYGGMADCAHVLAIEDDQTDRWVKAGLILPRTNLKAKENAIFLCKSCHCQFDNAYNPGIVFFPADLEFFIEWEKADQARRKEAA</sequence>
<dbReference type="AlphaFoldDB" id="B6H0C8"/>
<feature type="region of interest" description="Disordered" evidence="1">
    <location>
        <begin position="102"/>
        <end position="130"/>
    </location>
</feature>